<keyword evidence="3" id="KW-0489">Methyltransferase</keyword>
<evidence type="ECO:0000259" key="2">
    <source>
        <dbReference type="Pfam" id="PF08241"/>
    </source>
</evidence>
<dbReference type="CDD" id="cd02440">
    <property type="entry name" value="AdoMet_MTases"/>
    <property type="match status" value="1"/>
</dbReference>
<keyword evidence="1" id="KW-0808">Transferase</keyword>
<comment type="caution">
    <text evidence="3">The sequence shown here is derived from an EMBL/GenBank/DDBJ whole genome shotgun (WGS) entry which is preliminary data.</text>
</comment>
<gene>
    <name evidence="3" type="ORF">IAD32_08745</name>
</gene>
<dbReference type="GO" id="GO:0032259">
    <property type="term" value="P:methylation"/>
    <property type="evidence" value="ECO:0007669"/>
    <property type="project" value="UniProtKB-KW"/>
</dbReference>
<evidence type="ECO:0000313" key="4">
    <source>
        <dbReference type="Proteomes" id="UP000886787"/>
    </source>
</evidence>
<dbReference type="Gene3D" id="3.40.50.150">
    <property type="entry name" value="Vaccinia Virus protein VP39"/>
    <property type="match status" value="1"/>
</dbReference>
<dbReference type="Proteomes" id="UP000886787">
    <property type="component" value="Unassembled WGS sequence"/>
</dbReference>
<dbReference type="InterPro" id="IPR029063">
    <property type="entry name" value="SAM-dependent_MTases_sf"/>
</dbReference>
<dbReference type="Pfam" id="PF08241">
    <property type="entry name" value="Methyltransf_11"/>
    <property type="match status" value="1"/>
</dbReference>
<evidence type="ECO:0000313" key="3">
    <source>
        <dbReference type="EMBL" id="HIQ81350.1"/>
    </source>
</evidence>
<organism evidence="3 4">
    <name type="scientific">Candidatus Scatavimonas merdigallinarum</name>
    <dbReference type="NCBI Taxonomy" id="2840914"/>
    <lineage>
        <taxon>Bacteria</taxon>
        <taxon>Bacillati</taxon>
        <taxon>Bacillota</taxon>
        <taxon>Clostridia</taxon>
        <taxon>Eubacteriales</taxon>
        <taxon>Oscillospiraceae</taxon>
        <taxon>Oscillospiraceae incertae sedis</taxon>
        <taxon>Candidatus Scatavimonas</taxon>
    </lineage>
</organism>
<dbReference type="PANTHER" id="PTHR44068:SF1">
    <property type="entry name" value="HYPOTHETICAL LOC100005854"/>
    <property type="match status" value="1"/>
</dbReference>
<dbReference type="GO" id="GO:0003838">
    <property type="term" value="F:sterol 24-C-methyltransferase activity"/>
    <property type="evidence" value="ECO:0007669"/>
    <property type="project" value="TreeGrafter"/>
</dbReference>
<accession>A0A9D1CWC2</accession>
<reference evidence="3" key="1">
    <citation type="submission" date="2020-10" db="EMBL/GenBank/DDBJ databases">
        <authorList>
            <person name="Gilroy R."/>
        </authorList>
    </citation>
    <scope>NUCLEOTIDE SEQUENCE</scope>
    <source>
        <strain evidence="3">ChiSjej1B19-3389</strain>
    </source>
</reference>
<proteinExistence type="predicted"/>
<dbReference type="AlphaFoldDB" id="A0A9D1CWC2"/>
<dbReference type="PANTHER" id="PTHR44068">
    <property type="entry name" value="ZGC:194242"/>
    <property type="match status" value="1"/>
</dbReference>
<name>A0A9D1CWC2_9FIRM</name>
<sequence>MIKKLTANARRPQGLWGNLMIKKMNRGHAAMTKWGLENIPLHTGAVVADIGCGGGNAVFLLSKIIRQGKIYGVDYAQLCIEQAIRKNRREIKREKVKILKAGVSSLPFQSNTLDLVTAIETIYFWPDLPEDFQEIRRVLKKGGRFAILCEMVKNEDGSGKHTEIADFLKLHYLTKNEIATLLKNAGFSDICLTTHTENGWLLATASK</sequence>
<evidence type="ECO:0000256" key="1">
    <source>
        <dbReference type="ARBA" id="ARBA00022679"/>
    </source>
</evidence>
<dbReference type="SUPFAM" id="SSF53335">
    <property type="entry name" value="S-adenosyl-L-methionine-dependent methyltransferases"/>
    <property type="match status" value="1"/>
</dbReference>
<dbReference type="EMBL" id="DVFW01000046">
    <property type="protein sequence ID" value="HIQ81350.1"/>
    <property type="molecule type" value="Genomic_DNA"/>
</dbReference>
<protein>
    <submittedName>
        <fullName evidence="3">Class I SAM-dependent methyltransferase</fullName>
    </submittedName>
</protein>
<dbReference type="InterPro" id="IPR050447">
    <property type="entry name" value="Erg6_SMT_methyltransf"/>
</dbReference>
<dbReference type="InterPro" id="IPR013216">
    <property type="entry name" value="Methyltransf_11"/>
</dbReference>
<dbReference type="GO" id="GO:0016126">
    <property type="term" value="P:sterol biosynthetic process"/>
    <property type="evidence" value="ECO:0007669"/>
    <property type="project" value="TreeGrafter"/>
</dbReference>
<feature type="domain" description="Methyltransferase type 11" evidence="2">
    <location>
        <begin position="49"/>
        <end position="147"/>
    </location>
</feature>
<reference evidence="3" key="2">
    <citation type="journal article" date="2021" name="PeerJ">
        <title>Extensive microbial diversity within the chicken gut microbiome revealed by metagenomics and culture.</title>
        <authorList>
            <person name="Gilroy R."/>
            <person name="Ravi A."/>
            <person name="Getino M."/>
            <person name="Pursley I."/>
            <person name="Horton D.L."/>
            <person name="Alikhan N.F."/>
            <person name="Baker D."/>
            <person name="Gharbi K."/>
            <person name="Hall N."/>
            <person name="Watson M."/>
            <person name="Adriaenssens E.M."/>
            <person name="Foster-Nyarko E."/>
            <person name="Jarju S."/>
            <person name="Secka A."/>
            <person name="Antonio M."/>
            <person name="Oren A."/>
            <person name="Chaudhuri R.R."/>
            <person name="La Ragione R."/>
            <person name="Hildebrand F."/>
            <person name="Pallen M.J."/>
        </authorList>
    </citation>
    <scope>NUCLEOTIDE SEQUENCE</scope>
    <source>
        <strain evidence="3">ChiSjej1B19-3389</strain>
    </source>
</reference>